<organism evidence="2">
    <name type="scientific">hydrothermal vent metagenome</name>
    <dbReference type="NCBI Taxonomy" id="652676"/>
    <lineage>
        <taxon>unclassified sequences</taxon>
        <taxon>metagenomes</taxon>
        <taxon>ecological metagenomes</taxon>
    </lineage>
</organism>
<gene>
    <name evidence="2" type="ORF">MNBD_ALPHA09-287</name>
</gene>
<accession>A0A3B0TX89</accession>
<dbReference type="Pfam" id="PF13649">
    <property type="entry name" value="Methyltransf_25"/>
    <property type="match status" value="1"/>
</dbReference>
<dbReference type="AlphaFoldDB" id="A0A3B0TX89"/>
<sequence length="204" mass="23329">MSKRDTYNRIAWLYDILDLAFEKGRYKPLRRLMFEGLSGALLDAGVGTGCNFPFYPDGARVTGIDLSPAMLARARRRKDKLDVAVDLREMSVTELDFSDDSYDCIVATFLFCVLDAEHQQPALEELARVCRPGGTIRILEYAISQNPSRRFIMRLWAPWVRFAYGAEFDRHTEQYLDAAGLELVEKKFVHEDVIVLLTVRPRGS</sequence>
<protein>
    <recommendedName>
        <fullName evidence="1">Methyltransferase domain-containing protein</fullName>
    </recommendedName>
</protein>
<evidence type="ECO:0000259" key="1">
    <source>
        <dbReference type="Pfam" id="PF13649"/>
    </source>
</evidence>
<evidence type="ECO:0000313" key="2">
    <source>
        <dbReference type="EMBL" id="VAW13134.1"/>
    </source>
</evidence>
<dbReference type="InterPro" id="IPR029063">
    <property type="entry name" value="SAM-dependent_MTases_sf"/>
</dbReference>
<proteinExistence type="predicted"/>
<dbReference type="CDD" id="cd02440">
    <property type="entry name" value="AdoMet_MTases"/>
    <property type="match status" value="1"/>
</dbReference>
<dbReference type="Gene3D" id="3.40.50.150">
    <property type="entry name" value="Vaccinia Virus protein VP39"/>
    <property type="match status" value="1"/>
</dbReference>
<dbReference type="PANTHER" id="PTHR42912">
    <property type="entry name" value="METHYLTRANSFERASE"/>
    <property type="match status" value="1"/>
</dbReference>
<dbReference type="InterPro" id="IPR041698">
    <property type="entry name" value="Methyltransf_25"/>
</dbReference>
<dbReference type="SUPFAM" id="SSF53335">
    <property type="entry name" value="S-adenosyl-L-methionine-dependent methyltransferases"/>
    <property type="match status" value="1"/>
</dbReference>
<name>A0A3B0TX89_9ZZZZ</name>
<dbReference type="EMBL" id="UOEM01000059">
    <property type="protein sequence ID" value="VAW13134.1"/>
    <property type="molecule type" value="Genomic_DNA"/>
</dbReference>
<reference evidence="2" key="1">
    <citation type="submission" date="2018-06" db="EMBL/GenBank/DDBJ databases">
        <authorList>
            <person name="Zhirakovskaya E."/>
        </authorList>
    </citation>
    <scope>NUCLEOTIDE SEQUENCE</scope>
</reference>
<dbReference type="InterPro" id="IPR050508">
    <property type="entry name" value="Methyltransf_Superfamily"/>
</dbReference>
<dbReference type="PANTHER" id="PTHR42912:SF96">
    <property type="entry name" value="METHYLTRANSFERASE DOMAIN-CONTAINING PROTEIN"/>
    <property type="match status" value="1"/>
</dbReference>
<dbReference type="GO" id="GO:0008168">
    <property type="term" value="F:methyltransferase activity"/>
    <property type="evidence" value="ECO:0007669"/>
    <property type="project" value="TreeGrafter"/>
</dbReference>
<feature type="domain" description="Methyltransferase" evidence="1">
    <location>
        <begin position="42"/>
        <end position="134"/>
    </location>
</feature>